<keyword evidence="5" id="KW-1185">Reference proteome</keyword>
<organism evidence="4 5">
    <name type="scientific">Actinomycetospora aurantiaca</name>
    <dbReference type="NCBI Taxonomy" id="3129233"/>
    <lineage>
        <taxon>Bacteria</taxon>
        <taxon>Bacillati</taxon>
        <taxon>Actinomycetota</taxon>
        <taxon>Actinomycetes</taxon>
        <taxon>Pseudonocardiales</taxon>
        <taxon>Pseudonocardiaceae</taxon>
        <taxon>Actinomycetospora</taxon>
    </lineage>
</organism>
<protein>
    <submittedName>
        <fullName evidence="4">ABC transporter substrate-binding protein</fullName>
    </submittedName>
</protein>
<accession>A0ABU8MHP3</accession>
<sequence length="302" mass="33481">MTDTVRPKVTMELLSLVFSLPQLVARDEGYFAEEGVDVEFVTKDYARAGISPLEDHELLSSFGSTKSHFESGEASLYRACEWGQLRRTQDTTVGGRVVSKRAAVNGQAIMVRGDHPATHPQDLAGRTVAVNFHHGSHYVALQTLEGFLPREEIKVAHFGGPQVRFEALRDGTVEAAALMEPWITLAEKQGYKVLAEAFYVGAEIASPAIDEDTYAAVNRAVVRAVHKLAEDPTPYLHHLTAEIPAELGSVEPHEIPRGRLRYVEPAAYPQEQFQRTYDWMASWGLIAPDHTYDSVVKNLVDV</sequence>
<dbReference type="PANTHER" id="PTHR30024">
    <property type="entry name" value="ALIPHATIC SULFONATES-BINDING PROTEIN-RELATED"/>
    <property type="match status" value="1"/>
</dbReference>
<gene>
    <name evidence="4" type="ORF">WCD74_03580</name>
</gene>
<dbReference type="SUPFAM" id="SSF53850">
    <property type="entry name" value="Periplasmic binding protein-like II"/>
    <property type="match status" value="1"/>
</dbReference>
<evidence type="ECO:0000256" key="1">
    <source>
        <dbReference type="ARBA" id="ARBA00004418"/>
    </source>
</evidence>
<dbReference type="PANTHER" id="PTHR30024:SF47">
    <property type="entry name" value="TAURINE-BINDING PERIPLASMIC PROTEIN"/>
    <property type="match status" value="1"/>
</dbReference>
<name>A0ABU8MHP3_9PSEU</name>
<dbReference type="RefSeq" id="WP_337693443.1">
    <property type="nucleotide sequence ID" value="NZ_JBBEGN010000001.1"/>
</dbReference>
<dbReference type="EMBL" id="JBBEGN010000001">
    <property type="protein sequence ID" value="MEJ2866830.1"/>
    <property type="molecule type" value="Genomic_DNA"/>
</dbReference>
<evidence type="ECO:0000313" key="5">
    <source>
        <dbReference type="Proteomes" id="UP001385809"/>
    </source>
</evidence>
<evidence type="ECO:0000256" key="2">
    <source>
        <dbReference type="ARBA" id="ARBA00010742"/>
    </source>
</evidence>
<evidence type="ECO:0000313" key="4">
    <source>
        <dbReference type="EMBL" id="MEJ2866830.1"/>
    </source>
</evidence>
<comment type="subcellular location">
    <subcellularLocation>
        <location evidence="1">Periplasm</location>
    </subcellularLocation>
</comment>
<reference evidence="4 5" key="1">
    <citation type="submission" date="2024-03" db="EMBL/GenBank/DDBJ databases">
        <title>Actinomycetospora sp. OC33-EN08, a novel actinomycete isolated from wild orchid (Aerides multiflora).</title>
        <authorList>
            <person name="Suriyachadkun C."/>
        </authorList>
    </citation>
    <scope>NUCLEOTIDE SEQUENCE [LARGE SCALE GENOMIC DNA]</scope>
    <source>
        <strain evidence="4 5">OC33-EN08</strain>
    </source>
</reference>
<proteinExistence type="inferred from homology"/>
<keyword evidence="3" id="KW-0732">Signal</keyword>
<dbReference type="Proteomes" id="UP001385809">
    <property type="component" value="Unassembled WGS sequence"/>
</dbReference>
<evidence type="ECO:0000256" key="3">
    <source>
        <dbReference type="ARBA" id="ARBA00022729"/>
    </source>
</evidence>
<dbReference type="Gene3D" id="3.40.190.10">
    <property type="entry name" value="Periplasmic binding protein-like II"/>
    <property type="match status" value="2"/>
</dbReference>
<comment type="caution">
    <text evidence="4">The sequence shown here is derived from an EMBL/GenBank/DDBJ whole genome shotgun (WGS) entry which is preliminary data.</text>
</comment>
<comment type="similarity">
    <text evidence="2">Belongs to the bacterial solute-binding protein SsuA/TauA family.</text>
</comment>